<feature type="signal peptide" evidence="1">
    <location>
        <begin position="1"/>
        <end position="24"/>
    </location>
</feature>
<evidence type="ECO:0008006" key="4">
    <source>
        <dbReference type="Google" id="ProtNLM"/>
    </source>
</evidence>
<dbReference type="OrthoDB" id="1189825at2"/>
<evidence type="ECO:0000313" key="2">
    <source>
        <dbReference type="EMBL" id="TPD70007.1"/>
    </source>
</evidence>
<proteinExistence type="predicted"/>
<reference evidence="2 3" key="2">
    <citation type="submission" date="2019-06" db="EMBL/GenBank/DDBJ databases">
        <authorList>
            <person name="Seo Y."/>
        </authorList>
    </citation>
    <scope>NUCLEOTIDE SEQUENCE [LARGE SCALE GENOMIC DNA]</scope>
    <source>
        <strain evidence="2 3">MaA-Y11</strain>
    </source>
</reference>
<reference evidence="2 3" key="1">
    <citation type="submission" date="2019-06" db="EMBL/GenBank/DDBJ databases">
        <title>Flavobacterium sp. MaA-Y11 from geoumgang.</title>
        <authorList>
            <person name="Jeong S."/>
        </authorList>
    </citation>
    <scope>NUCLEOTIDE SEQUENCE [LARGE SCALE GENOMIC DNA]</scope>
    <source>
        <strain evidence="2 3">MaA-Y11</strain>
    </source>
</reference>
<dbReference type="RefSeq" id="WP_140000613.1">
    <property type="nucleotide sequence ID" value="NZ_VFJE01000053.1"/>
</dbReference>
<organism evidence="2 3">
    <name type="scientific">Flavobacterium microcysteis</name>
    <dbReference type="NCBI Taxonomy" id="2596891"/>
    <lineage>
        <taxon>Bacteria</taxon>
        <taxon>Pseudomonadati</taxon>
        <taxon>Bacteroidota</taxon>
        <taxon>Flavobacteriia</taxon>
        <taxon>Flavobacteriales</taxon>
        <taxon>Flavobacteriaceae</taxon>
        <taxon>Flavobacterium</taxon>
    </lineage>
</organism>
<gene>
    <name evidence="2" type="ORF">FJA49_08890</name>
</gene>
<evidence type="ECO:0000256" key="1">
    <source>
        <dbReference type="SAM" id="SignalP"/>
    </source>
</evidence>
<dbReference type="AlphaFoldDB" id="A0A501QCW9"/>
<dbReference type="Gene3D" id="2.30.30.40">
    <property type="entry name" value="SH3 Domains"/>
    <property type="match status" value="1"/>
</dbReference>
<evidence type="ECO:0000313" key="3">
    <source>
        <dbReference type="Proteomes" id="UP000319175"/>
    </source>
</evidence>
<name>A0A501QCW9_9FLAO</name>
<comment type="caution">
    <text evidence="2">The sequence shown here is derived from an EMBL/GenBank/DDBJ whole genome shotgun (WGS) entry which is preliminary data.</text>
</comment>
<dbReference type="Proteomes" id="UP000319175">
    <property type="component" value="Unassembled WGS sequence"/>
</dbReference>
<protein>
    <recommendedName>
        <fullName evidence="4">SH3 domain-containing protein</fullName>
    </recommendedName>
</protein>
<dbReference type="EMBL" id="VFJE01000053">
    <property type="protein sequence ID" value="TPD70007.1"/>
    <property type="molecule type" value="Genomic_DNA"/>
</dbReference>
<feature type="chain" id="PRO_5021272240" description="SH3 domain-containing protein" evidence="1">
    <location>
        <begin position="25"/>
        <end position="195"/>
    </location>
</feature>
<sequence>MKGTNFLKGLYCLFLFFSIHSAYSQKGGLIASCCDTKKGGRCTGSASCTACTTCSGCKYCNSGGSCGVCGFSTSSKPYSKTTYYTSRKPAIKKSKTKKTISTNNFYNGSSSGTDNYYDSYTENYDAIKKGSFFMIKGAKLNLRNGPGITYDIIQELHKTDYGQILGSVVDGWVFVSITKSENFGYVKVENIEIIK</sequence>
<keyword evidence="3" id="KW-1185">Reference proteome</keyword>
<keyword evidence="1" id="KW-0732">Signal</keyword>
<accession>A0A501QCW9</accession>